<protein>
    <submittedName>
        <fullName evidence="2">Uncharacterized protein</fullName>
    </submittedName>
</protein>
<keyword evidence="1" id="KW-0812">Transmembrane</keyword>
<feature type="transmembrane region" description="Helical" evidence="1">
    <location>
        <begin position="45"/>
        <end position="65"/>
    </location>
</feature>
<dbReference type="AlphaFoldDB" id="A0A521CBV5"/>
<organism evidence="2 3">
    <name type="scientific">Melghirimyces algeriensis</name>
    <dbReference type="NCBI Taxonomy" id="910412"/>
    <lineage>
        <taxon>Bacteria</taxon>
        <taxon>Bacillati</taxon>
        <taxon>Bacillota</taxon>
        <taxon>Bacilli</taxon>
        <taxon>Bacillales</taxon>
        <taxon>Thermoactinomycetaceae</taxon>
        <taxon>Melghirimyces</taxon>
    </lineage>
</organism>
<evidence type="ECO:0000313" key="2">
    <source>
        <dbReference type="EMBL" id="SMO56922.1"/>
    </source>
</evidence>
<sequence>MYLITLFTGGTMFLFFPLVHYSWQLGGLLFIMGVAFGLWGALGDYLNNTFVFLAAGSFICLVALIGGKTPLRKTN</sequence>
<dbReference type="OrthoDB" id="2276409at2"/>
<keyword evidence="1" id="KW-0472">Membrane</keyword>
<gene>
    <name evidence="2" type="ORF">SAMN06264849_103250</name>
</gene>
<proteinExistence type="predicted"/>
<evidence type="ECO:0000313" key="3">
    <source>
        <dbReference type="Proteomes" id="UP000315636"/>
    </source>
</evidence>
<dbReference type="Proteomes" id="UP000315636">
    <property type="component" value="Unassembled WGS sequence"/>
</dbReference>
<evidence type="ECO:0000256" key="1">
    <source>
        <dbReference type="SAM" id="Phobius"/>
    </source>
</evidence>
<keyword evidence="1" id="KW-1133">Transmembrane helix</keyword>
<dbReference type="RefSeq" id="WP_142504993.1">
    <property type="nucleotide sequence ID" value="NZ_FXTI01000003.1"/>
</dbReference>
<feature type="transmembrane region" description="Helical" evidence="1">
    <location>
        <begin position="12"/>
        <end position="39"/>
    </location>
</feature>
<reference evidence="2 3" key="1">
    <citation type="submission" date="2017-05" db="EMBL/GenBank/DDBJ databases">
        <authorList>
            <person name="Varghese N."/>
            <person name="Submissions S."/>
        </authorList>
    </citation>
    <scope>NUCLEOTIDE SEQUENCE [LARGE SCALE GENOMIC DNA]</scope>
    <source>
        <strain evidence="2 3">DSM 45474</strain>
    </source>
</reference>
<keyword evidence="3" id="KW-1185">Reference proteome</keyword>
<name>A0A521CBV5_9BACL</name>
<accession>A0A521CBV5</accession>
<dbReference type="EMBL" id="FXTI01000003">
    <property type="protein sequence ID" value="SMO56922.1"/>
    <property type="molecule type" value="Genomic_DNA"/>
</dbReference>